<dbReference type="Pfam" id="PF24948">
    <property type="entry name" value="Citrate_synth_N"/>
    <property type="match status" value="1"/>
</dbReference>
<evidence type="ECO:0000256" key="3">
    <source>
        <dbReference type="ARBA" id="ARBA00022490"/>
    </source>
</evidence>
<keyword evidence="4" id="KW-0444">Lipid biosynthesis</keyword>
<keyword evidence="9" id="KW-0012">Acyltransferase</keyword>
<dbReference type="Gene3D" id="3.40.50.261">
    <property type="entry name" value="Succinyl-CoA synthetase domains"/>
    <property type="match status" value="1"/>
</dbReference>
<dbReference type="SUPFAM" id="SSF56059">
    <property type="entry name" value="Glutathione synthetase ATP-binding domain-like"/>
    <property type="match status" value="1"/>
</dbReference>
<dbReference type="SUPFAM" id="SSF52210">
    <property type="entry name" value="Succinyl-CoA synthetase domains"/>
    <property type="match status" value="1"/>
</dbReference>
<evidence type="ECO:0000256" key="8">
    <source>
        <dbReference type="ARBA" id="ARBA00023098"/>
    </source>
</evidence>
<feature type="domain" description="ATP-citrate synthase citrate-binding" evidence="11">
    <location>
        <begin position="297"/>
        <end position="474"/>
    </location>
</feature>
<keyword evidence="7" id="KW-0067">ATP-binding</keyword>
<gene>
    <name evidence="13" type="ORF">B0J12DRAFT_739033</name>
</gene>
<comment type="caution">
    <text evidence="13">The sequence shown here is derived from an EMBL/GenBank/DDBJ whole genome shotgun (WGS) entry which is preliminary data.</text>
</comment>
<evidence type="ECO:0000256" key="2">
    <source>
        <dbReference type="ARBA" id="ARBA00012639"/>
    </source>
</evidence>
<accession>A0ABQ8GFU6</accession>
<keyword evidence="5" id="KW-0808">Transferase</keyword>
<evidence type="ECO:0000256" key="7">
    <source>
        <dbReference type="ARBA" id="ARBA00022840"/>
    </source>
</evidence>
<dbReference type="InterPro" id="IPR056749">
    <property type="entry name" value="Citrate_synth_N"/>
</dbReference>
<evidence type="ECO:0000259" key="11">
    <source>
        <dbReference type="Pfam" id="PF16114"/>
    </source>
</evidence>
<dbReference type="PANTHER" id="PTHR11815:SF10">
    <property type="entry name" value="SUCCINATE--COA LIGASE [GDP-FORMING] SUBUNIT BETA, MITOCHONDRIAL"/>
    <property type="match status" value="1"/>
</dbReference>
<dbReference type="EMBL" id="JAGTJR010000009">
    <property type="protein sequence ID" value="KAH7054514.1"/>
    <property type="molecule type" value="Genomic_DNA"/>
</dbReference>
<dbReference type="Gene3D" id="3.30.470.110">
    <property type="match status" value="1"/>
</dbReference>
<evidence type="ECO:0000256" key="5">
    <source>
        <dbReference type="ARBA" id="ARBA00022679"/>
    </source>
</evidence>
<evidence type="ECO:0000256" key="6">
    <source>
        <dbReference type="ARBA" id="ARBA00022741"/>
    </source>
</evidence>
<organism evidence="13 14">
    <name type="scientific">Macrophomina phaseolina</name>
    <dbReference type="NCBI Taxonomy" id="35725"/>
    <lineage>
        <taxon>Eukaryota</taxon>
        <taxon>Fungi</taxon>
        <taxon>Dikarya</taxon>
        <taxon>Ascomycota</taxon>
        <taxon>Pezizomycotina</taxon>
        <taxon>Dothideomycetes</taxon>
        <taxon>Dothideomycetes incertae sedis</taxon>
        <taxon>Botryosphaeriales</taxon>
        <taxon>Botryosphaeriaceae</taxon>
        <taxon>Macrophomina</taxon>
    </lineage>
</organism>
<dbReference type="InterPro" id="IPR016102">
    <property type="entry name" value="Succinyl-CoA_synth-like"/>
</dbReference>
<protein>
    <recommendedName>
        <fullName evidence="2">ATP citrate synthase</fullName>
        <ecNumber evidence="2">2.3.3.8</ecNumber>
    </recommendedName>
</protein>
<keyword evidence="3" id="KW-0963">Cytoplasm</keyword>
<feature type="domain" description="ATP-citrate synthase ATP-grasp" evidence="12">
    <location>
        <begin position="2"/>
        <end position="260"/>
    </location>
</feature>
<keyword evidence="14" id="KW-1185">Reference proteome</keyword>
<evidence type="ECO:0000256" key="4">
    <source>
        <dbReference type="ARBA" id="ARBA00022516"/>
    </source>
</evidence>
<dbReference type="Pfam" id="PF16114">
    <property type="entry name" value="Citrate_bind"/>
    <property type="match status" value="1"/>
</dbReference>
<sequence length="485" mass="52639">MSAKSILEADGKAILNYHLTRAPVIKPTPLPASATHNPPPRLASLHFPEDKAVKDVLDQAEVTYPWLLQDGAKFVAKPDQLIKRRGKSGLLALNKTWAEARQWVEERAGKVQKVEHVEGVLRQFLVEPFVPHPQDTEYYININSAREGDWILFTHEGGVDVGDVDAKAEKLLIPVDLSEYPSNDEIAATLLKKVPQGVHNVLVDFISRLYAVYVDCQFTYLEINPLVVIPNADATSAEVHFLDLAAKLDQTAEFECGVKWAIARSATALGLPTISGKDGKVTIDAGPPMEFPAPFGREMSKEEAFIAEMDAKTGASLKLTILNASGRVWTLVAGGGASVVYADAIASAGFASELANYGEYSGAPTETQTFQYARTVLDLMLRAPTHPDGKVLFIGGGIANFTNVASTFKGVIRALREVAPVLNEHKVQIWVRRAGPNYQEGLKNIKAVGVELGLDMHVYGPEMHVSGIVPLALNGKKSDVPEFSG</sequence>
<evidence type="ECO:0000256" key="10">
    <source>
        <dbReference type="ARBA" id="ARBA00047593"/>
    </source>
</evidence>
<dbReference type="InterPro" id="IPR032263">
    <property type="entry name" value="Citrate-bd"/>
</dbReference>
<dbReference type="PANTHER" id="PTHR11815">
    <property type="entry name" value="SUCCINYL-COA SYNTHETASE BETA CHAIN"/>
    <property type="match status" value="1"/>
</dbReference>
<evidence type="ECO:0000313" key="14">
    <source>
        <dbReference type="Proteomes" id="UP000774617"/>
    </source>
</evidence>
<evidence type="ECO:0000256" key="9">
    <source>
        <dbReference type="ARBA" id="ARBA00023315"/>
    </source>
</evidence>
<evidence type="ECO:0000256" key="1">
    <source>
        <dbReference type="ARBA" id="ARBA00004496"/>
    </source>
</evidence>
<name>A0ABQ8GFU6_9PEZI</name>
<dbReference type="Proteomes" id="UP000774617">
    <property type="component" value="Unassembled WGS sequence"/>
</dbReference>
<dbReference type="EC" id="2.3.3.8" evidence="2"/>
<keyword evidence="8" id="KW-0443">Lipid metabolism</keyword>
<keyword evidence="6" id="KW-0547">Nucleotide-binding</keyword>
<evidence type="ECO:0000313" key="13">
    <source>
        <dbReference type="EMBL" id="KAH7054514.1"/>
    </source>
</evidence>
<proteinExistence type="predicted"/>
<comment type="catalytic activity">
    <reaction evidence="10">
        <text>oxaloacetate + acetyl-CoA + ADP + phosphate = citrate + ATP + CoA</text>
        <dbReference type="Rhea" id="RHEA:21160"/>
        <dbReference type="ChEBI" id="CHEBI:16452"/>
        <dbReference type="ChEBI" id="CHEBI:16947"/>
        <dbReference type="ChEBI" id="CHEBI:30616"/>
        <dbReference type="ChEBI" id="CHEBI:43474"/>
        <dbReference type="ChEBI" id="CHEBI:57287"/>
        <dbReference type="ChEBI" id="CHEBI:57288"/>
        <dbReference type="ChEBI" id="CHEBI:456216"/>
        <dbReference type="EC" id="2.3.3.8"/>
    </reaction>
</comment>
<comment type="subcellular location">
    <subcellularLocation>
        <location evidence="1">Cytoplasm</location>
    </subcellularLocation>
</comment>
<reference evidence="13 14" key="1">
    <citation type="journal article" date="2021" name="Nat. Commun.">
        <title>Genetic determinants of endophytism in the Arabidopsis root mycobiome.</title>
        <authorList>
            <person name="Mesny F."/>
            <person name="Miyauchi S."/>
            <person name="Thiergart T."/>
            <person name="Pickel B."/>
            <person name="Atanasova L."/>
            <person name="Karlsson M."/>
            <person name="Huettel B."/>
            <person name="Barry K.W."/>
            <person name="Haridas S."/>
            <person name="Chen C."/>
            <person name="Bauer D."/>
            <person name="Andreopoulos W."/>
            <person name="Pangilinan J."/>
            <person name="LaButti K."/>
            <person name="Riley R."/>
            <person name="Lipzen A."/>
            <person name="Clum A."/>
            <person name="Drula E."/>
            <person name="Henrissat B."/>
            <person name="Kohler A."/>
            <person name="Grigoriev I.V."/>
            <person name="Martin F.M."/>
            <person name="Hacquard S."/>
        </authorList>
    </citation>
    <scope>NUCLEOTIDE SEQUENCE [LARGE SCALE GENOMIC DNA]</scope>
    <source>
        <strain evidence="13 14">MPI-SDFR-AT-0080</strain>
    </source>
</reference>
<evidence type="ECO:0000259" key="12">
    <source>
        <dbReference type="Pfam" id="PF24948"/>
    </source>
</evidence>